<evidence type="ECO:0000313" key="2">
    <source>
        <dbReference type="Proteomes" id="UP000199262"/>
    </source>
</evidence>
<reference evidence="2" key="1">
    <citation type="submission" date="2016-10" db="EMBL/GenBank/DDBJ databases">
        <authorList>
            <person name="Varghese N."/>
            <person name="Submissions S."/>
        </authorList>
    </citation>
    <scope>NUCLEOTIDE SEQUENCE [LARGE SCALE GENOMIC DNA]</scope>
    <source>
        <strain evidence="2">ATCC 51557</strain>
    </source>
</reference>
<dbReference type="EMBL" id="FMTE01000006">
    <property type="protein sequence ID" value="SCW39471.1"/>
    <property type="molecule type" value="Genomic_DNA"/>
</dbReference>
<sequence>MSSGCKFAIFQISNTKEPTTKFRVKFVIQSGDNIVKEITSALEEGNENAYKGIELDITQIKRLSPIQESIIEFRDSAELKLIDKMFSRFSTFSEDCMNFIGGLSTTGMNNLKFLIKECNDENRIFLYCGANIHQFNSRFFQDKGAKESSKLLWMSKEDLEKVLAKDDQCQTERVFFRKVARNSNERTMISVLFQ</sequence>
<name>A0A1G4Q4V8_BORJA</name>
<evidence type="ECO:0000313" key="1">
    <source>
        <dbReference type="EMBL" id="SCW39471.1"/>
    </source>
</evidence>
<protein>
    <submittedName>
        <fullName evidence="1">Uncharacterized protein</fullName>
    </submittedName>
</protein>
<keyword evidence="2" id="KW-1185">Reference proteome</keyword>
<organism evidence="1 2">
    <name type="scientific">Borreliella japonica</name>
    <name type="common">Borrelia japonica</name>
    <dbReference type="NCBI Taxonomy" id="34095"/>
    <lineage>
        <taxon>Bacteria</taxon>
        <taxon>Pseudomonadati</taxon>
        <taxon>Spirochaetota</taxon>
        <taxon>Spirochaetia</taxon>
        <taxon>Spirochaetales</taxon>
        <taxon>Borreliaceae</taxon>
        <taxon>Borreliella</taxon>
    </lineage>
</organism>
<accession>A0A1G4Q4V8</accession>
<dbReference type="Proteomes" id="UP000199262">
    <property type="component" value="Unassembled WGS sequence"/>
</dbReference>
<proteinExistence type="predicted"/>
<gene>
    <name evidence="1" type="ORF">SAMN02983004_00913</name>
</gene>
<dbReference type="AlphaFoldDB" id="A0A1G4Q4V8"/>